<dbReference type="PANTHER" id="PTHR39162:SF1">
    <property type="entry name" value="SPORULATION PROTEIN YTFJ"/>
    <property type="match status" value="1"/>
</dbReference>
<feature type="region of interest" description="Disordered" evidence="1">
    <location>
        <begin position="1"/>
        <end position="26"/>
    </location>
</feature>
<dbReference type="Proteomes" id="UP001596160">
    <property type="component" value="Unassembled WGS sequence"/>
</dbReference>
<evidence type="ECO:0000313" key="3">
    <source>
        <dbReference type="Proteomes" id="UP001596160"/>
    </source>
</evidence>
<proteinExistence type="predicted"/>
<organism evidence="2 3">
    <name type="scientific">Streptomyces amakusaensis</name>
    <dbReference type="NCBI Taxonomy" id="67271"/>
    <lineage>
        <taxon>Bacteria</taxon>
        <taxon>Bacillati</taxon>
        <taxon>Actinomycetota</taxon>
        <taxon>Actinomycetes</taxon>
        <taxon>Kitasatosporales</taxon>
        <taxon>Streptomycetaceae</taxon>
        <taxon>Streptomyces</taxon>
    </lineage>
</organism>
<accession>A0ABW0ATI5</accession>
<gene>
    <name evidence="2" type="ORF">ACFPRH_26715</name>
</gene>
<keyword evidence="3" id="KW-1185">Reference proteome</keyword>
<dbReference type="Pfam" id="PF09579">
    <property type="entry name" value="Spore_YtfJ"/>
    <property type="match status" value="1"/>
</dbReference>
<reference evidence="3" key="1">
    <citation type="journal article" date="2019" name="Int. J. Syst. Evol. Microbiol.">
        <title>The Global Catalogue of Microorganisms (GCM) 10K type strain sequencing project: providing services to taxonomists for standard genome sequencing and annotation.</title>
        <authorList>
            <consortium name="The Broad Institute Genomics Platform"/>
            <consortium name="The Broad Institute Genome Sequencing Center for Infectious Disease"/>
            <person name="Wu L."/>
            <person name="Ma J."/>
        </authorList>
    </citation>
    <scope>NUCLEOTIDE SEQUENCE [LARGE SCALE GENOMIC DNA]</scope>
    <source>
        <strain evidence="3">PCU 266</strain>
    </source>
</reference>
<dbReference type="PANTHER" id="PTHR39162">
    <property type="entry name" value="GLL3345 PROTEIN"/>
    <property type="match status" value="1"/>
</dbReference>
<evidence type="ECO:0000256" key="1">
    <source>
        <dbReference type="SAM" id="MobiDB-lite"/>
    </source>
</evidence>
<dbReference type="InterPro" id="IPR014229">
    <property type="entry name" value="Spore_YtfJ"/>
</dbReference>
<name>A0ABW0ATI5_9ACTN</name>
<dbReference type="RefSeq" id="WP_344482419.1">
    <property type="nucleotide sequence ID" value="NZ_BAAASB010000018.1"/>
</dbReference>
<sequence>MTAPDDTDTPRPDLPAKTTAGHASAGQLERLADEISGRASVTIVYGEPVTTGGVTVIPVAEIGYGFGYGGGSGHTAGAAKTGEGGGGGGGVRARPCGFIEIKNGTATYRPIRSPWLKVVVPVAALLAGAAVPGLVRRLTGRRPG</sequence>
<protein>
    <submittedName>
        <fullName evidence="2">Spore germination protein GerW family protein</fullName>
    </submittedName>
</protein>
<dbReference type="EMBL" id="JBHSKP010000021">
    <property type="protein sequence ID" value="MFC5155330.1"/>
    <property type="molecule type" value="Genomic_DNA"/>
</dbReference>
<comment type="caution">
    <text evidence="2">The sequence shown here is derived from an EMBL/GenBank/DDBJ whole genome shotgun (WGS) entry which is preliminary data.</text>
</comment>
<evidence type="ECO:0000313" key="2">
    <source>
        <dbReference type="EMBL" id="MFC5155330.1"/>
    </source>
</evidence>